<dbReference type="Gene3D" id="3.10.50.40">
    <property type="match status" value="1"/>
</dbReference>
<dbReference type="EMBL" id="CP034464">
    <property type="protein sequence ID" value="AZP14457.1"/>
    <property type="molecule type" value="Genomic_DNA"/>
</dbReference>
<dbReference type="PANTHER" id="PTHR43811:SF19">
    <property type="entry name" value="39 KDA FK506-BINDING NUCLEAR PROTEIN"/>
    <property type="match status" value="1"/>
</dbReference>
<evidence type="ECO:0000256" key="1">
    <source>
        <dbReference type="ARBA" id="ARBA00000971"/>
    </source>
</evidence>
<evidence type="ECO:0000313" key="10">
    <source>
        <dbReference type="Proteomes" id="UP000275663"/>
    </source>
</evidence>
<proteinExistence type="inferred from homology"/>
<evidence type="ECO:0000256" key="6">
    <source>
        <dbReference type="PROSITE-ProRule" id="PRU00277"/>
    </source>
</evidence>
<evidence type="ECO:0000313" key="9">
    <source>
        <dbReference type="EMBL" id="AZP14457.1"/>
    </source>
</evidence>
<comment type="catalytic activity">
    <reaction evidence="1 6 7">
        <text>[protein]-peptidylproline (omega=180) = [protein]-peptidylproline (omega=0)</text>
        <dbReference type="Rhea" id="RHEA:16237"/>
        <dbReference type="Rhea" id="RHEA-COMP:10747"/>
        <dbReference type="Rhea" id="RHEA-COMP:10748"/>
        <dbReference type="ChEBI" id="CHEBI:83833"/>
        <dbReference type="ChEBI" id="CHEBI:83834"/>
        <dbReference type="EC" id="5.2.1.8"/>
    </reaction>
</comment>
<evidence type="ECO:0000259" key="8">
    <source>
        <dbReference type="PROSITE" id="PS50059"/>
    </source>
</evidence>
<dbReference type="AlphaFoldDB" id="A0A3S9HQV9"/>
<dbReference type="SUPFAM" id="SSF54534">
    <property type="entry name" value="FKBP-like"/>
    <property type="match status" value="1"/>
</dbReference>
<name>A0A3S9HQV9_9BURK</name>
<dbReference type="OrthoDB" id="280278at2"/>
<comment type="similarity">
    <text evidence="2 7">Belongs to the FKBP-type PPIase family.</text>
</comment>
<evidence type="ECO:0000256" key="3">
    <source>
        <dbReference type="ARBA" id="ARBA00023110"/>
    </source>
</evidence>
<dbReference type="InterPro" id="IPR046357">
    <property type="entry name" value="PPIase_dom_sf"/>
</dbReference>
<keyword evidence="4 6" id="KW-0413">Isomerase</keyword>
<evidence type="ECO:0000256" key="5">
    <source>
        <dbReference type="ARBA" id="ARBA00056164"/>
    </source>
</evidence>
<dbReference type="EC" id="5.2.1.8" evidence="7"/>
<comment type="function">
    <text evidence="5">PPIases accelerate the folding of proteins.</text>
</comment>
<gene>
    <name evidence="9" type="ORF">EJN92_06370</name>
</gene>
<protein>
    <recommendedName>
        <fullName evidence="7">Peptidyl-prolyl cis-trans isomerase</fullName>
        <ecNumber evidence="7">5.2.1.8</ecNumber>
    </recommendedName>
</protein>
<keyword evidence="3 6" id="KW-0697">Rotamase</keyword>
<accession>A0A3S9HQV9</accession>
<dbReference type="KEGG" id="upv:EJN92_06370"/>
<evidence type="ECO:0000256" key="4">
    <source>
        <dbReference type="ARBA" id="ARBA00023235"/>
    </source>
</evidence>
<dbReference type="InterPro" id="IPR001179">
    <property type="entry name" value="PPIase_FKBP_dom"/>
</dbReference>
<dbReference type="Proteomes" id="UP000275663">
    <property type="component" value="Chromosome"/>
</dbReference>
<evidence type="ECO:0000256" key="2">
    <source>
        <dbReference type="ARBA" id="ARBA00006577"/>
    </source>
</evidence>
<dbReference type="GO" id="GO:0003755">
    <property type="term" value="F:peptidyl-prolyl cis-trans isomerase activity"/>
    <property type="evidence" value="ECO:0007669"/>
    <property type="project" value="UniProtKB-UniRule"/>
</dbReference>
<dbReference type="Pfam" id="PF00254">
    <property type="entry name" value="FKBP_C"/>
    <property type="match status" value="1"/>
</dbReference>
<dbReference type="PROSITE" id="PS50059">
    <property type="entry name" value="FKBP_PPIASE"/>
    <property type="match status" value="1"/>
</dbReference>
<evidence type="ECO:0000256" key="7">
    <source>
        <dbReference type="RuleBase" id="RU003915"/>
    </source>
</evidence>
<keyword evidence="10" id="KW-1185">Reference proteome</keyword>
<reference evidence="9 10" key="1">
    <citation type="journal article" date="2011" name="Int. J. Syst. Evol. Microbiol.">
        <title>Description of Undibacterium oligocarboniphilum sp. nov., isolated from purified water, and Undibacterium pigrum strain CCUG 49012 as the type strain of Undibacterium parvum sp. nov., and emended descriptions of the genus Undibacterium and the species Undibacterium pigrum.</title>
        <authorList>
            <person name="Eder W."/>
            <person name="Wanner G."/>
            <person name="Ludwig W."/>
            <person name="Busse H.J."/>
            <person name="Ziemke-Kageler F."/>
            <person name="Lang E."/>
        </authorList>
    </citation>
    <scope>NUCLEOTIDE SEQUENCE [LARGE SCALE GENOMIC DNA]</scope>
    <source>
        <strain evidence="9 10">DSM 23061</strain>
    </source>
</reference>
<sequence>MPAAVAVSPASAVLAEQPAAPKNVSSLIKTDTLVGTGTEATYGANVEVHYTGWIYNNKAADLHGAQFDSSRNGGAPFAFMLGARQVIKGWDMGVQGMKVGGKRTLIIPSYLAYSTNGSNGIPPNTHLVFDIELLNVK</sequence>
<dbReference type="FunFam" id="3.10.50.40:FF:000006">
    <property type="entry name" value="Peptidyl-prolyl cis-trans isomerase"/>
    <property type="match status" value="1"/>
</dbReference>
<dbReference type="PANTHER" id="PTHR43811">
    <property type="entry name" value="FKBP-TYPE PEPTIDYL-PROLYL CIS-TRANS ISOMERASE FKPA"/>
    <property type="match status" value="1"/>
</dbReference>
<organism evidence="9 10">
    <name type="scientific">Undibacterium parvum</name>
    <dbReference type="NCBI Taxonomy" id="401471"/>
    <lineage>
        <taxon>Bacteria</taxon>
        <taxon>Pseudomonadati</taxon>
        <taxon>Pseudomonadota</taxon>
        <taxon>Betaproteobacteria</taxon>
        <taxon>Burkholderiales</taxon>
        <taxon>Oxalobacteraceae</taxon>
        <taxon>Undibacterium</taxon>
    </lineage>
</organism>
<feature type="domain" description="PPIase FKBP-type" evidence="8">
    <location>
        <begin position="43"/>
        <end position="137"/>
    </location>
</feature>